<feature type="compositionally biased region" description="Basic residues" evidence="6">
    <location>
        <begin position="1"/>
        <end position="17"/>
    </location>
</feature>
<evidence type="ECO:0000313" key="10">
    <source>
        <dbReference type="RefSeq" id="XP_022316635.1"/>
    </source>
</evidence>
<dbReference type="GeneID" id="111120197"/>
<comment type="subcellular location">
    <subcellularLocation>
        <location evidence="1">Membrane</location>
    </subcellularLocation>
</comment>
<keyword evidence="5" id="KW-0297">G-protein coupled receptor</keyword>
<reference evidence="10" key="1">
    <citation type="submission" date="2025-08" db="UniProtKB">
        <authorList>
            <consortium name="RefSeq"/>
        </authorList>
    </citation>
    <scope>IDENTIFICATION</scope>
    <source>
        <tissue evidence="10">Whole sample</tissue>
    </source>
</reference>
<dbReference type="InterPro" id="IPR052954">
    <property type="entry name" value="GPCR-Ligand_Int"/>
</dbReference>
<dbReference type="SUPFAM" id="SSF81321">
    <property type="entry name" value="Family A G protein-coupled receptor-like"/>
    <property type="match status" value="1"/>
</dbReference>
<dbReference type="AlphaFoldDB" id="A0A8B8CLI6"/>
<feature type="transmembrane region" description="Helical" evidence="7">
    <location>
        <begin position="334"/>
        <end position="358"/>
    </location>
</feature>
<sequence>MESPGKQKKRKTKKHMEKRSFARGKEDRKDLRRIEDGCKRQEEKESSSDRPMSPLGRSGLTFEGTLIQPQEKQNRDGQITNRHLAMELLNNTTSDLNISLFGRIKSNPDSASQTFGDICTKYVAPTICVFGILGNSFSLVVLMQKSLKQSPYINLKALTVVDLLALIISLPYMLRGEYSREYGWLWYNIHIFIPLVNWLTATSVWIVVLMTVERYVYVKFPLRAKSQLGRTGTIIRIFVVLGITFIMSLQKYFLYELDPVKPKYIKTSFAKSRLSYILDISLMVIHHFIPLLVLGVVNFLVIRTVREARNQRVVFNLRNNQEGGWQRDERRFTVTLASIVILNICFVGPATVTDILMLSKLSGNFPVMISVLRQISNVLLWFCLSFNFVLYCTFNKRFLQALKDTLRIRRRRRHSCKSVKSYEMTFLRSDS</sequence>
<feature type="compositionally biased region" description="Basic and acidic residues" evidence="6">
    <location>
        <begin position="18"/>
        <end position="48"/>
    </location>
</feature>
<dbReference type="InterPro" id="IPR017452">
    <property type="entry name" value="GPCR_Rhodpsn_7TM"/>
</dbReference>
<dbReference type="InterPro" id="IPR000276">
    <property type="entry name" value="GPCR_Rhodpsn"/>
</dbReference>
<keyword evidence="3 7" id="KW-1133">Transmembrane helix</keyword>
<dbReference type="Pfam" id="PF00001">
    <property type="entry name" value="7tm_1"/>
    <property type="match status" value="1"/>
</dbReference>
<keyword evidence="4 7" id="KW-0472">Membrane</keyword>
<dbReference type="KEGG" id="cvn:111120197"/>
<evidence type="ECO:0000313" key="9">
    <source>
        <dbReference type="Proteomes" id="UP000694844"/>
    </source>
</evidence>
<dbReference type="OrthoDB" id="10011262at2759"/>
<feature type="transmembrane region" description="Helical" evidence="7">
    <location>
        <begin position="378"/>
        <end position="394"/>
    </location>
</feature>
<dbReference type="CDD" id="cd14978">
    <property type="entry name" value="7tmA_FMRFamide_R-like"/>
    <property type="match status" value="1"/>
</dbReference>
<feature type="transmembrane region" description="Helical" evidence="7">
    <location>
        <begin position="155"/>
        <end position="174"/>
    </location>
</feature>
<feature type="transmembrane region" description="Helical" evidence="7">
    <location>
        <begin position="274"/>
        <end position="302"/>
    </location>
</feature>
<accession>A0A8B8CLI6</accession>
<organism evidence="9 10">
    <name type="scientific">Crassostrea virginica</name>
    <name type="common">Eastern oyster</name>
    <dbReference type="NCBI Taxonomy" id="6565"/>
    <lineage>
        <taxon>Eukaryota</taxon>
        <taxon>Metazoa</taxon>
        <taxon>Spiralia</taxon>
        <taxon>Lophotrochozoa</taxon>
        <taxon>Mollusca</taxon>
        <taxon>Bivalvia</taxon>
        <taxon>Autobranchia</taxon>
        <taxon>Pteriomorphia</taxon>
        <taxon>Ostreida</taxon>
        <taxon>Ostreoidea</taxon>
        <taxon>Ostreidae</taxon>
        <taxon>Crassostrea</taxon>
    </lineage>
</organism>
<dbReference type="PANTHER" id="PTHR46641:SF2">
    <property type="entry name" value="FMRFAMIDE RECEPTOR"/>
    <property type="match status" value="1"/>
</dbReference>
<dbReference type="RefSeq" id="XP_022316635.1">
    <property type="nucleotide sequence ID" value="XM_022460927.1"/>
</dbReference>
<dbReference type="GO" id="GO:0004930">
    <property type="term" value="F:G protein-coupled receptor activity"/>
    <property type="evidence" value="ECO:0007669"/>
    <property type="project" value="UniProtKB-KW"/>
</dbReference>
<dbReference type="PANTHER" id="PTHR46641">
    <property type="entry name" value="FMRFAMIDE RECEPTOR-RELATED"/>
    <property type="match status" value="1"/>
</dbReference>
<feature type="domain" description="G-protein coupled receptors family 1 profile" evidence="8">
    <location>
        <begin position="134"/>
        <end position="391"/>
    </location>
</feature>
<dbReference type="PROSITE" id="PS50262">
    <property type="entry name" value="G_PROTEIN_RECEP_F1_2"/>
    <property type="match status" value="1"/>
</dbReference>
<evidence type="ECO:0000256" key="5">
    <source>
        <dbReference type="RuleBase" id="RU000688"/>
    </source>
</evidence>
<evidence type="ECO:0000256" key="6">
    <source>
        <dbReference type="SAM" id="MobiDB-lite"/>
    </source>
</evidence>
<evidence type="ECO:0000256" key="3">
    <source>
        <dbReference type="ARBA" id="ARBA00022989"/>
    </source>
</evidence>
<feature type="region of interest" description="Disordered" evidence="6">
    <location>
        <begin position="1"/>
        <end position="77"/>
    </location>
</feature>
<evidence type="ECO:0000256" key="2">
    <source>
        <dbReference type="ARBA" id="ARBA00022692"/>
    </source>
</evidence>
<feature type="transmembrane region" description="Helical" evidence="7">
    <location>
        <begin position="233"/>
        <end position="254"/>
    </location>
</feature>
<evidence type="ECO:0000259" key="8">
    <source>
        <dbReference type="PROSITE" id="PS50262"/>
    </source>
</evidence>
<evidence type="ECO:0000256" key="4">
    <source>
        <dbReference type="ARBA" id="ARBA00023136"/>
    </source>
</evidence>
<feature type="transmembrane region" description="Helical" evidence="7">
    <location>
        <begin position="186"/>
        <end position="212"/>
    </location>
</feature>
<proteinExistence type="inferred from homology"/>
<gene>
    <name evidence="10" type="primary">LOC111120197</name>
</gene>
<keyword evidence="9" id="KW-1185">Reference proteome</keyword>
<name>A0A8B8CLI6_CRAVI</name>
<protein>
    <submittedName>
        <fullName evidence="10">Probable G-protein coupled receptor B0563.6</fullName>
    </submittedName>
</protein>
<keyword evidence="2 5" id="KW-0812">Transmembrane</keyword>
<evidence type="ECO:0000256" key="1">
    <source>
        <dbReference type="ARBA" id="ARBA00004370"/>
    </source>
</evidence>
<keyword evidence="5 10" id="KW-0675">Receptor</keyword>
<evidence type="ECO:0000256" key="7">
    <source>
        <dbReference type="SAM" id="Phobius"/>
    </source>
</evidence>
<dbReference type="Gene3D" id="1.20.1070.10">
    <property type="entry name" value="Rhodopsin 7-helix transmembrane proteins"/>
    <property type="match status" value="1"/>
</dbReference>
<dbReference type="GO" id="GO:0016020">
    <property type="term" value="C:membrane"/>
    <property type="evidence" value="ECO:0007669"/>
    <property type="project" value="UniProtKB-SubCell"/>
</dbReference>
<feature type="compositionally biased region" description="Polar residues" evidence="6">
    <location>
        <begin position="67"/>
        <end position="77"/>
    </location>
</feature>
<dbReference type="PROSITE" id="PS00237">
    <property type="entry name" value="G_PROTEIN_RECEP_F1_1"/>
    <property type="match status" value="1"/>
</dbReference>
<dbReference type="Proteomes" id="UP000694844">
    <property type="component" value="Chromosome 2"/>
</dbReference>
<dbReference type="PRINTS" id="PR00237">
    <property type="entry name" value="GPCRRHODOPSN"/>
</dbReference>
<keyword evidence="5" id="KW-0807">Transducer</keyword>
<comment type="similarity">
    <text evidence="5">Belongs to the G-protein coupled receptor 1 family.</text>
</comment>